<sequence length="243" mass="27101">MTARVLDDGTVRARLRPWPSEVDVAHLVLTDHTVAPRSTTLLDWTNLITRDGYSTIRTGALSPDAARVFLDHGYVEIQHLALLRLDLTDVIIGEPHHRTRALRSYRAFETAARIDRKAFDPGWELDAAGIRDACTATPTHRIRLALTTADEPAGYMITGRNGSAGFIQRLAVEPGHEGQGVATSLLLDGLHWLQRHRVRDVLINTRLDNDRALDLYRRLGFVDMDENLSVLELSVSSRAAGER</sequence>
<evidence type="ECO:0000256" key="2">
    <source>
        <dbReference type="ARBA" id="ARBA00023315"/>
    </source>
</evidence>
<dbReference type="PROSITE" id="PS51186">
    <property type="entry name" value="GNAT"/>
    <property type="match status" value="1"/>
</dbReference>
<organism evidence="4">
    <name type="scientific">freshwater metagenome</name>
    <dbReference type="NCBI Taxonomy" id="449393"/>
    <lineage>
        <taxon>unclassified sequences</taxon>
        <taxon>metagenomes</taxon>
        <taxon>ecological metagenomes</taxon>
    </lineage>
</organism>
<dbReference type="EMBL" id="CAEZTS010000058">
    <property type="protein sequence ID" value="CAB4578090.1"/>
    <property type="molecule type" value="Genomic_DNA"/>
</dbReference>
<feature type="domain" description="N-acetyltransferase" evidence="3">
    <location>
        <begin position="97"/>
        <end position="236"/>
    </location>
</feature>
<dbReference type="AlphaFoldDB" id="A0A6J6ENG4"/>
<keyword evidence="1" id="KW-0808">Transferase</keyword>
<evidence type="ECO:0000259" key="3">
    <source>
        <dbReference type="PROSITE" id="PS51186"/>
    </source>
</evidence>
<dbReference type="Gene3D" id="3.40.630.30">
    <property type="match status" value="1"/>
</dbReference>
<evidence type="ECO:0000313" key="4">
    <source>
        <dbReference type="EMBL" id="CAB4578090.1"/>
    </source>
</evidence>
<name>A0A6J6ENG4_9ZZZZ</name>
<keyword evidence="2" id="KW-0012">Acyltransferase</keyword>
<dbReference type="CDD" id="cd04301">
    <property type="entry name" value="NAT_SF"/>
    <property type="match status" value="1"/>
</dbReference>
<dbReference type="InterPro" id="IPR000182">
    <property type="entry name" value="GNAT_dom"/>
</dbReference>
<protein>
    <submittedName>
        <fullName evidence="4">Unannotated protein</fullName>
    </submittedName>
</protein>
<dbReference type="GO" id="GO:0016747">
    <property type="term" value="F:acyltransferase activity, transferring groups other than amino-acyl groups"/>
    <property type="evidence" value="ECO:0007669"/>
    <property type="project" value="InterPro"/>
</dbReference>
<dbReference type="SUPFAM" id="SSF55729">
    <property type="entry name" value="Acyl-CoA N-acyltransferases (Nat)"/>
    <property type="match status" value="1"/>
</dbReference>
<dbReference type="PANTHER" id="PTHR43877">
    <property type="entry name" value="AMINOALKYLPHOSPHONATE N-ACETYLTRANSFERASE-RELATED-RELATED"/>
    <property type="match status" value="1"/>
</dbReference>
<dbReference type="InterPro" id="IPR050832">
    <property type="entry name" value="Bact_Acetyltransf"/>
</dbReference>
<evidence type="ECO:0000256" key="1">
    <source>
        <dbReference type="ARBA" id="ARBA00022679"/>
    </source>
</evidence>
<reference evidence="4" key="1">
    <citation type="submission" date="2020-05" db="EMBL/GenBank/DDBJ databases">
        <authorList>
            <person name="Chiriac C."/>
            <person name="Salcher M."/>
            <person name="Ghai R."/>
            <person name="Kavagutti S V."/>
        </authorList>
    </citation>
    <scope>NUCLEOTIDE SEQUENCE</scope>
</reference>
<gene>
    <name evidence="4" type="ORF">UFOPK1722_00811</name>
</gene>
<dbReference type="InterPro" id="IPR016181">
    <property type="entry name" value="Acyl_CoA_acyltransferase"/>
</dbReference>
<accession>A0A6J6ENG4</accession>
<dbReference type="Pfam" id="PF00583">
    <property type="entry name" value="Acetyltransf_1"/>
    <property type="match status" value="1"/>
</dbReference>
<proteinExistence type="predicted"/>